<feature type="coiled-coil region" evidence="3">
    <location>
        <begin position="390"/>
        <end position="417"/>
    </location>
</feature>
<dbReference type="PANTHER" id="PTHR45138:SF9">
    <property type="entry name" value="DIGUANYLATE CYCLASE DGCM-RELATED"/>
    <property type="match status" value="1"/>
</dbReference>
<accession>A0A7M1ATZ3</accession>
<dbReference type="FunFam" id="3.30.70.270:FF:000001">
    <property type="entry name" value="Diguanylate cyclase domain protein"/>
    <property type="match status" value="1"/>
</dbReference>
<feature type="domain" description="GGDEF" evidence="5">
    <location>
        <begin position="445"/>
        <end position="577"/>
    </location>
</feature>
<dbReference type="KEGG" id="smax:FJR03_03765"/>
<evidence type="ECO:0000256" key="2">
    <source>
        <dbReference type="ARBA" id="ARBA00034247"/>
    </source>
</evidence>
<dbReference type="Gene3D" id="3.30.70.270">
    <property type="match status" value="1"/>
</dbReference>
<dbReference type="PROSITE" id="PS50887">
    <property type="entry name" value="GGDEF"/>
    <property type="match status" value="1"/>
</dbReference>
<evidence type="ECO:0000313" key="7">
    <source>
        <dbReference type="Proteomes" id="UP000593910"/>
    </source>
</evidence>
<feature type="transmembrane region" description="Helical" evidence="4">
    <location>
        <begin position="236"/>
        <end position="257"/>
    </location>
</feature>
<gene>
    <name evidence="6" type="ORF">FJR03_03765</name>
</gene>
<feature type="transmembrane region" description="Helical" evidence="4">
    <location>
        <begin position="323"/>
        <end position="345"/>
    </location>
</feature>
<dbReference type="InterPro" id="IPR043128">
    <property type="entry name" value="Rev_trsase/Diguanyl_cyclase"/>
</dbReference>
<dbReference type="GO" id="GO:0043709">
    <property type="term" value="P:cell adhesion involved in single-species biofilm formation"/>
    <property type="evidence" value="ECO:0007669"/>
    <property type="project" value="TreeGrafter"/>
</dbReference>
<keyword evidence="4" id="KW-0472">Membrane</keyword>
<dbReference type="GO" id="GO:1902201">
    <property type="term" value="P:negative regulation of bacterial-type flagellum-dependent cell motility"/>
    <property type="evidence" value="ECO:0007669"/>
    <property type="project" value="TreeGrafter"/>
</dbReference>
<dbReference type="InterPro" id="IPR011623">
    <property type="entry name" value="7TMR_DISM_rcpt_extracell_dom1"/>
</dbReference>
<feature type="transmembrane region" description="Helical" evidence="4">
    <location>
        <begin position="292"/>
        <end position="311"/>
    </location>
</feature>
<organism evidence="6 7">
    <name type="scientific">Sulfurimonas marina</name>
    <dbReference type="NCBI Taxonomy" id="2590551"/>
    <lineage>
        <taxon>Bacteria</taxon>
        <taxon>Pseudomonadati</taxon>
        <taxon>Campylobacterota</taxon>
        <taxon>Epsilonproteobacteria</taxon>
        <taxon>Campylobacterales</taxon>
        <taxon>Sulfurimonadaceae</taxon>
        <taxon>Sulfurimonas</taxon>
    </lineage>
</organism>
<protein>
    <recommendedName>
        <fullName evidence="1">diguanylate cyclase</fullName>
        <ecNumber evidence="1">2.7.7.65</ecNumber>
    </recommendedName>
</protein>
<dbReference type="AlphaFoldDB" id="A0A7M1ATZ3"/>
<reference evidence="6 7" key="1">
    <citation type="submission" date="2019-06" db="EMBL/GenBank/DDBJ databases">
        <title>Sulfurimonas gotlandica sp. nov., a chemoautotrophic and psychrotolerant epsilonproteobacterium isolated from a pelagic redoxcline, and an emended description of the genus Sulfurimonas.</title>
        <authorList>
            <person name="Wang S."/>
            <person name="Jiang L."/>
            <person name="Shao Z."/>
        </authorList>
    </citation>
    <scope>NUCLEOTIDE SEQUENCE [LARGE SCALE GENOMIC DNA]</scope>
    <source>
        <strain evidence="6 7">B2</strain>
    </source>
</reference>
<comment type="catalytic activity">
    <reaction evidence="2">
        <text>2 GTP = 3',3'-c-di-GMP + 2 diphosphate</text>
        <dbReference type="Rhea" id="RHEA:24898"/>
        <dbReference type="ChEBI" id="CHEBI:33019"/>
        <dbReference type="ChEBI" id="CHEBI:37565"/>
        <dbReference type="ChEBI" id="CHEBI:58805"/>
        <dbReference type="EC" id="2.7.7.65"/>
    </reaction>
</comment>
<evidence type="ECO:0000259" key="5">
    <source>
        <dbReference type="PROSITE" id="PS50887"/>
    </source>
</evidence>
<feature type="transmembrane region" description="Helical" evidence="4">
    <location>
        <begin position="203"/>
        <end position="224"/>
    </location>
</feature>
<dbReference type="GO" id="GO:0005886">
    <property type="term" value="C:plasma membrane"/>
    <property type="evidence" value="ECO:0007669"/>
    <property type="project" value="TreeGrafter"/>
</dbReference>
<dbReference type="Pfam" id="PF07696">
    <property type="entry name" value="7TMR-DISMED2"/>
    <property type="match status" value="1"/>
</dbReference>
<dbReference type="Gene3D" id="2.60.40.2380">
    <property type="match status" value="1"/>
</dbReference>
<feature type="transmembrane region" description="Helical" evidence="4">
    <location>
        <begin position="269"/>
        <end position="286"/>
    </location>
</feature>
<dbReference type="InterPro" id="IPR029787">
    <property type="entry name" value="Nucleotide_cyclase"/>
</dbReference>
<keyword evidence="7" id="KW-1185">Reference proteome</keyword>
<dbReference type="EMBL" id="CP041165">
    <property type="protein sequence ID" value="QOP40901.1"/>
    <property type="molecule type" value="Genomic_DNA"/>
</dbReference>
<evidence type="ECO:0000313" key="6">
    <source>
        <dbReference type="EMBL" id="QOP40901.1"/>
    </source>
</evidence>
<dbReference type="Proteomes" id="UP000593910">
    <property type="component" value="Chromosome"/>
</dbReference>
<keyword evidence="3" id="KW-0175">Coiled coil</keyword>
<sequence>MRIFFLLLFTIISIYAQDISITANGQKISNFPLEIYEDKSRGMTFSDVQNLTTFQSYTSNISKGYSDSAFWIRFTVKNSSIEKLNYFIFFTETYLNKVDGYIINADNSFTEFHYGVWYLTQSQRKDIVKPTMAIELNPQEKKTVYIRMFSKYPMFTAIHLFDEEGVDDFSYLVKLFHIFFLGAVLALVLYNLGIFFFIRDISYLYYIFFISGFAIWQMISIGVFPFDSFQSTFSFYAFSMAIPLFQAFLMLFTRSLLDLKHQLPQYAKLLKVVAYLYIVFSISMLFDPARSLFVMNTFSTFILPLLLFVGYESYKIGNKIAKYFLIAQFCFLSMGTLFALAAYGLLEFNIFTRYGIIVGSFGEMIFFALALAYRIKVLETEKLEFIELTNKELDQKVQSRTQELQIAKDKLEKLANKDSLTGLHNRRALFNESSKFIQLAKRESQPLSLIMFDLDNFKNINDTYGHAVGDEVLKAFAEQLRHVRESDIAARIGGEEFILFCPNTDLESATILAQQIRTRTEELAVVTEDTALFFTVSAGVSTLDFTNDKKIDDLMLRADKALYEAKNKGRNSVVQFK</sequence>
<dbReference type="SUPFAM" id="SSF55073">
    <property type="entry name" value="Nucleotide cyclase"/>
    <property type="match status" value="1"/>
</dbReference>
<evidence type="ECO:0000256" key="1">
    <source>
        <dbReference type="ARBA" id="ARBA00012528"/>
    </source>
</evidence>
<evidence type="ECO:0000256" key="3">
    <source>
        <dbReference type="SAM" id="Coils"/>
    </source>
</evidence>
<proteinExistence type="predicted"/>
<dbReference type="NCBIfam" id="TIGR00254">
    <property type="entry name" value="GGDEF"/>
    <property type="match status" value="1"/>
</dbReference>
<name>A0A7M1ATZ3_9BACT</name>
<dbReference type="Pfam" id="PF00990">
    <property type="entry name" value="GGDEF"/>
    <property type="match status" value="1"/>
</dbReference>
<feature type="transmembrane region" description="Helical" evidence="4">
    <location>
        <begin position="351"/>
        <end position="373"/>
    </location>
</feature>
<keyword evidence="4" id="KW-0812">Transmembrane</keyword>
<keyword evidence="4" id="KW-1133">Transmembrane helix</keyword>
<dbReference type="RefSeq" id="WP_193114323.1">
    <property type="nucleotide sequence ID" value="NZ_CP041165.1"/>
</dbReference>
<dbReference type="GO" id="GO:0052621">
    <property type="term" value="F:diguanylate cyclase activity"/>
    <property type="evidence" value="ECO:0007669"/>
    <property type="project" value="UniProtKB-EC"/>
</dbReference>
<feature type="transmembrane region" description="Helical" evidence="4">
    <location>
        <begin position="175"/>
        <end position="198"/>
    </location>
</feature>
<dbReference type="EC" id="2.7.7.65" evidence="1"/>
<dbReference type="CDD" id="cd01949">
    <property type="entry name" value="GGDEF"/>
    <property type="match status" value="1"/>
</dbReference>
<evidence type="ECO:0000256" key="4">
    <source>
        <dbReference type="SAM" id="Phobius"/>
    </source>
</evidence>
<dbReference type="Pfam" id="PF07695">
    <property type="entry name" value="7TMR-DISM_7TM"/>
    <property type="match status" value="1"/>
</dbReference>
<dbReference type="PANTHER" id="PTHR45138">
    <property type="entry name" value="REGULATORY COMPONENTS OF SENSORY TRANSDUCTION SYSTEM"/>
    <property type="match status" value="1"/>
</dbReference>
<dbReference type="InterPro" id="IPR050469">
    <property type="entry name" value="Diguanylate_Cyclase"/>
</dbReference>
<dbReference type="InterPro" id="IPR011622">
    <property type="entry name" value="7TMR_DISM_rcpt_extracell_dom2"/>
</dbReference>
<dbReference type="InterPro" id="IPR000160">
    <property type="entry name" value="GGDEF_dom"/>
</dbReference>
<dbReference type="SMART" id="SM00267">
    <property type="entry name" value="GGDEF"/>
    <property type="match status" value="1"/>
</dbReference>